<organism evidence="2 3">
    <name type="scientific">Paenibacillus odorifer</name>
    <dbReference type="NCBI Taxonomy" id="189426"/>
    <lineage>
        <taxon>Bacteria</taxon>
        <taxon>Bacillati</taxon>
        <taxon>Bacillota</taxon>
        <taxon>Bacilli</taxon>
        <taxon>Bacillales</taxon>
        <taxon>Paenibacillaceae</taxon>
        <taxon>Paenibacillus</taxon>
    </lineage>
</organism>
<name>A0A1R0X1C4_9BACL</name>
<dbReference type="RefSeq" id="WP_036680613.1">
    <property type="nucleotide sequence ID" value="NZ_MKQP01000041.1"/>
</dbReference>
<sequence>MNGKEAARMLGVHYKTVLNMINDGRLKAKKNEFGEWVISPEDVTNMEKKIGENEFMALQMIAATNTMTELLDKQIKNEQSYIVKYSRILSSNDNREQFNVDLSQLEKHIKDYRSSVEAAAVIRQLTNGVLDSSINTIEGEGGN</sequence>
<proteinExistence type="predicted"/>
<dbReference type="Proteomes" id="UP000187465">
    <property type="component" value="Unassembled WGS sequence"/>
</dbReference>
<evidence type="ECO:0000313" key="2">
    <source>
        <dbReference type="EMBL" id="OMD26538.1"/>
    </source>
</evidence>
<gene>
    <name evidence="2" type="ORF">BJP51_26770</name>
</gene>
<feature type="domain" description="Helix-turn-helix" evidence="1">
    <location>
        <begin position="4"/>
        <end position="43"/>
    </location>
</feature>
<dbReference type="EMBL" id="MKQP01000041">
    <property type="protein sequence ID" value="OMD26538.1"/>
    <property type="molecule type" value="Genomic_DNA"/>
</dbReference>
<dbReference type="AlphaFoldDB" id="A0A1R0X1C4"/>
<reference evidence="2 3" key="1">
    <citation type="submission" date="2016-10" db="EMBL/GenBank/DDBJ databases">
        <title>Paenibacillus species isolates.</title>
        <authorList>
            <person name="Beno S.M."/>
        </authorList>
    </citation>
    <scope>NUCLEOTIDE SEQUENCE [LARGE SCALE GENOMIC DNA]</scope>
    <source>
        <strain evidence="2 3">FSL H7-0604</strain>
    </source>
</reference>
<evidence type="ECO:0000313" key="3">
    <source>
        <dbReference type="Proteomes" id="UP000187465"/>
    </source>
</evidence>
<evidence type="ECO:0000259" key="1">
    <source>
        <dbReference type="Pfam" id="PF12728"/>
    </source>
</evidence>
<accession>A0A1R0X1C4</accession>
<dbReference type="Gene3D" id="1.10.1660.10">
    <property type="match status" value="1"/>
</dbReference>
<dbReference type="Pfam" id="PF12728">
    <property type="entry name" value="HTH_17"/>
    <property type="match status" value="1"/>
</dbReference>
<protein>
    <recommendedName>
        <fullName evidence="1">Helix-turn-helix domain-containing protein</fullName>
    </recommendedName>
</protein>
<dbReference type="InterPro" id="IPR041657">
    <property type="entry name" value="HTH_17"/>
</dbReference>
<comment type="caution">
    <text evidence="2">The sequence shown here is derived from an EMBL/GenBank/DDBJ whole genome shotgun (WGS) entry which is preliminary data.</text>
</comment>